<keyword evidence="4" id="KW-1185">Reference proteome</keyword>
<keyword evidence="2" id="KW-0732">Signal</keyword>
<feature type="region of interest" description="Disordered" evidence="1">
    <location>
        <begin position="132"/>
        <end position="157"/>
    </location>
</feature>
<proteinExistence type="predicted"/>
<evidence type="ECO:0000256" key="1">
    <source>
        <dbReference type="SAM" id="MobiDB-lite"/>
    </source>
</evidence>
<feature type="chain" id="PRO_5014170831" evidence="2">
    <location>
        <begin position="26"/>
        <end position="157"/>
    </location>
</feature>
<accession>A0A2I0IJV5</accession>
<organism evidence="3 4">
    <name type="scientific">Punica granatum</name>
    <name type="common">Pomegranate</name>
    <dbReference type="NCBI Taxonomy" id="22663"/>
    <lineage>
        <taxon>Eukaryota</taxon>
        <taxon>Viridiplantae</taxon>
        <taxon>Streptophyta</taxon>
        <taxon>Embryophyta</taxon>
        <taxon>Tracheophyta</taxon>
        <taxon>Spermatophyta</taxon>
        <taxon>Magnoliopsida</taxon>
        <taxon>eudicotyledons</taxon>
        <taxon>Gunneridae</taxon>
        <taxon>Pentapetalae</taxon>
        <taxon>rosids</taxon>
        <taxon>malvids</taxon>
        <taxon>Myrtales</taxon>
        <taxon>Lythraceae</taxon>
        <taxon>Punica</taxon>
    </lineage>
</organism>
<comment type="caution">
    <text evidence="3">The sequence shown here is derived from an EMBL/GenBank/DDBJ whole genome shotgun (WGS) entry which is preliminary data.</text>
</comment>
<evidence type="ECO:0000313" key="4">
    <source>
        <dbReference type="Proteomes" id="UP000233551"/>
    </source>
</evidence>
<name>A0A2I0IJV5_PUNGR</name>
<dbReference type="Proteomes" id="UP000233551">
    <property type="component" value="Unassembled WGS sequence"/>
</dbReference>
<reference evidence="3 4" key="1">
    <citation type="submission" date="2017-11" db="EMBL/GenBank/DDBJ databases">
        <title>De-novo sequencing of pomegranate (Punica granatum L.) genome.</title>
        <authorList>
            <person name="Akparov Z."/>
            <person name="Amiraslanov A."/>
            <person name="Hajiyeva S."/>
            <person name="Abbasov M."/>
            <person name="Kaur K."/>
            <person name="Hamwieh A."/>
            <person name="Solovyev V."/>
            <person name="Salamov A."/>
            <person name="Braich B."/>
            <person name="Kosarev P."/>
            <person name="Mahmoud A."/>
            <person name="Hajiyev E."/>
            <person name="Babayeva S."/>
            <person name="Izzatullayeva V."/>
            <person name="Mammadov A."/>
            <person name="Mammadov A."/>
            <person name="Sharifova S."/>
            <person name="Ojaghi J."/>
            <person name="Eynullazada K."/>
            <person name="Bayramov B."/>
            <person name="Abdulazimova A."/>
            <person name="Shahmuradov I."/>
        </authorList>
    </citation>
    <scope>NUCLEOTIDE SEQUENCE [LARGE SCALE GENOMIC DNA]</scope>
    <source>
        <strain evidence="4">cv. AG2017</strain>
        <tissue evidence="3">Leaf</tissue>
    </source>
</reference>
<dbReference type="AlphaFoldDB" id="A0A2I0IJV5"/>
<evidence type="ECO:0000256" key="2">
    <source>
        <dbReference type="SAM" id="SignalP"/>
    </source>
</evidence>
<evidence type="ECO:0000313" key="3">
    <source>
        <dbReference type="EMBL" id="PKI44262.1"/>
    </source>
</evidence>
<gene>
    <name evidence="3" type="ORF">CRG98_035336</name>
</gene>
<sequence>MEGYNLPIITLFLSIYTLLLCPRSASPVTSLSAAFLPLYTPPLPGTEPATNSFLVSSPSLTDRTLLSSNGLGSGFFFERKKGKGRNRKLELPKTRQRTILSARVPNSLPQLQISHPACLPARTSQLSLQLAPLPQLGDRTTRDSGDRLPPAQGTRQE</sequence>
<protein>
    <submittedName>
        <fullName evidence="3">Uncharacterized protein</fullName>
    </submittedName>
</protein>
<feature type="signal peptide" evidence="2">
    <location>
        <begin position="1"/>
        <end position="25"/>
    </location>
</feature>
<dbReference type="EMBL" id="PGOL01002924">
    <property type="protein sequence ID" value="PKI44262.1"/>
    <property type="molecule type" value="Genomic_DNA"/>
</dbReference>